<dbReference type="EMBL" id="JAPWTK010000042">
    <property type="protein sequence ID" value="KAJ8954890.1"/>
    <property type="molecule type" value="Genomic_DNA"/>
</dbReference>
<dbReference type="Pfam" id="PF12738">
    <property type="entry name" value="PTCB-BRCT"/>
    <property type="match status" value="1"/>
</dbReference>
<feature type="compositionally biased region" description="Polar residues" evidence="1">
    <location>
        <begin position="110"/>
        <end position="122"/>
    </location>
</feature>
<feature type="region of interest" description="Disordered" evidence="1">
    <location>
        <begin position="107"/>
        <end position="134"/>
    </location>
</feature>
<feature type="region of interest" description="Disordered" evidence="1">
    <location>
        <begin position="1"/>
        <end position="33"/>
    </location>
</feature>
<dbReference type="PROSITE" id="PS50172">
    <property type="entry name" value="BRCT"/>
    <property type="match status" value="1"/>
</dbReference>
<feature type="compositionally biased region" description="Polar residues" evidence="1">
    <location>
        <begin position="8"/>
        <end position="24"/>
    </location>
</feature>
<reference evidence="3" key="1">
    <citation type="journal article" date="2023" name="Insect Mol. Biol.">
        <title>Genome sequencing provides insights into the evolution of gene families encoding plant cell wall-degrading enzymes in longhorned beetles.</title>
        <authorList>
            <person name="Shin N.R."/>
            <person name="Okamura Y."/>
            <person name="Kirsch R."/>
            <person name="Pauchet Y."/>
        </authorList>
    </citation>
    <scope>NUCLEOTIDE SEQUENCE</scope>
    <source>
        <strain evidence="3">AMC_N1</strain>
    </source>
</reference>
<keyword evidence="4" id="KW-1185">Reference proteome</keyword>
<dbReference type="PANTHER" id="PTHR14625:SF3">
    <property type="entry name" value="MICROCEPHALIN"/>
    <property type="match status" value="1"/>
</dbReference>
<accession>A0AAV8YW38</accession>
<name>A0AAV8YW38_9CUCU</name>
<dbReference type="AlphaFoldDB" id="A0AAV8YW38"/>
<dbReference type="CDD" id="cd17716">
    <property type="entry name" value="BRCT_microcephalin_rpt1"/>
    <property type="match status" value="1"/>
</dbReference>
<dbReference type="InterPro" id="IPR001357">
    <property type="entry name" value="BRCT_dom"/>
</dbReference>
<dbReference type="PANTHER" id="PTHR14625">
    <property type="entry name" value="MICROCEPHALIN"/>
    <property type="match status" value="1"/>
</dbReference>
<sequence>MKPKPSTGYFTPQASRRQRVSTPVHSEANDNKLSNMSDSFFHNLMSCPVRRELILNIISSEKENILKYKQKLAQEEKRKQCNGSPLSKVQKKYVCESPSALLRRRALEQQGRQSPQSELSDVSKSNSESATSKSASPIQFDKILDQVVAYVEIRSNDNKDRSHGAKALMQLMGAVIRDQFTRDVTHVVFKDGSFTTYEKAKLMKVHLVSVLWIEACRTTNSRVSENKFSAVGTASYDHNVSVLCSDDQTMVPVAYQMIMCIDVPQDS</sequence>
<dbReference type="SUPFAM" id="SSF52113">
    <property type="entry name" value="BRCT domain"/>
    <property type="match status" value="1"/>
</dbReference>
<organism evidence="3 4">
    <name type="scientific">Aromia moschata</name>
    <dbReference type="NCBI Taxonomy" id="1265417"/>
    <lineage>
        <taxon>Eukaryota</taxon>
        <taxon>Metazoa</taxon>
        <taxon>Ecdysozoa</taxon>
        <taxon>Arthropoda</taxon>
        <taxon>Hexapoda</taxon>
        <taxon>Insecta</taxon>
        <taxon>Pterygota</taxon>
        <taxon>Neoptera</taxon>
        <taxon>Endopterygota</taxon>
        <taxon>Coleoptera</taxon>
        <taxon>Polyphaga</taxon>
        <taxon>Cucujiformia</taxon>
        <taxon>Chrysomeloidea</taxon>
        <taxon>Cerambycidae</taxon>
        <taxon>Cerambycinae</taxon>
        <taxon>Callichromatini</taxon>
        <taxon>Aromia</taxon>
    </lineage>
</organism>
<evidence type="ECO:0000259" key="2">
    <source>
        <dbReference type="PROSITE" id="PS50172"/>
    </source>
</evidence>
<gene>
    <name evidence="3" type="ORF">NQ318_016829</name>
</gene>
<protein>
    <recommendedName>
        <fullName evidence="2">BRCT domain-containing protein</fullName>
    </recommendedName>
</protein>
<evidence type="ECO:0000313" key="4">
    <source>
        <dbReference type="Proteomes" id="UP001162162"/>
    </source>
</evidence>
<dbReference type="InterPro" id="IPR036420">
    <property type="entry name" value="BRCT_dom_sf"/>
</dbReference>
<dbReference type="SMART" id="SM00292">
    <property type="entry name" value="BRCT"/>
    <property type="match status" value="1"/>
</dbReference>
<dbReference type="Gene3D" id="3.40.50.10190">
    <property type="entry name" value="BRCT domain"/>
    <property type="match status" value="1"/>
</dbReference>
<dbReference type="GO" id="GO:0000278">
    <property type="term" value="P:mitotic cell cycle"/>
    <property type="evidence" value="ECO:0007669"/>
    <property type="project" value="TreeGrafter"/>
</dbReference>
<proteinExistence type="predicted"/>
<feature type="compositionally biased region" description="Low complexity" evidence="1">
    <location>
        <begin position="123"/>
        <end position="134"/>
    </location>
</feature>
<comment type="caution">
    <text evidence="3">The sequence shown here is derived from an EMBL/GenBank/DDBJ whole genome shotgun (WGS) entry which is preliminary data.</text>
</comment>
<evidence type="ECO:0000313" key="3">
    <source>
        <dbReference type="EMBL" id="KAJ8954890.1"/>
    </source>
</evidence>
<dbReference type="Proteomes" id="UP001162162">
    <property type="component" value="Unassembled WGS sequence"/>
</dbReference>
<dbReference type="InterPro" id="IPR022047">
    <property type="entry name" value="Microcephalin-like"/>
</dbReference>
<evidence type="ECO:0000256" key="1">
    <source>
        <dbReference type="SAM" id="MobiDB-lite"/>
    </source>
</evidence>
<feature type="domain" description="BRCT" evidence="2">
    <location>
        <begin position="139"/>
        <end position="230"/>
    </location>
</feature>